<dbReference type="CDD" id="cd00038">
    <property type="entry name" value="CAP_ED"/>
    <property type="match status" value="1"/>
</dbReference>
<dbReference type="InterPro" id="IPR000595">
    <property type="entry name" value="cNMP-bd_dom"/>
</dbReference>
<dbReference type="InterPro" id="IPR005821">
    <property type="entry name" value="Ion_trans_dom"/>
</dbReference>
<keyword evidence="4 7" id="KW-0472">Membrane</keyword>
<evidence type="ECO:0000259" key="8">
    <source>
        <dbReference type="PROSITE" id="PS50042"/>
    </source>
</evidence>
<evidence type="ECO:0000256" key="4">
    <source>
        <dbReference type="ARBA" id="ARBA00023136"/>
    </source>
</evidence>
<sequence length="776" mass="92453">MIPRLQKIRFRKEEQERMEDQEIELDALNKVEKQLEMLDNNSVWKSKPLRIIQKITIFITRLKHNSTTYRFKLLKKNIFLLIRDKAASFQYYLYNYMLFQKPSRWIQIKYEAHATNPLWWRFWCFIKSDETVLLPADKFLFVWDLLMMLVTIANIFYVPLQLSFNLNEDNMGSVFTLFSTLPSCIFLIDLILTFFKGYYDRGILQRNKAKIFWHYIKGDFALDLAIVLPFILSWMGYSAANYLMLIRMTRVRRTMIVIEEISNFKEKSAIIYQLFCLIYSLLLISHFCACLFHYFALYEVDQGYTHTWLHQQNIFDEDLYTKYFNSLYWITITSMTVGYGDIVPVTTPEKILVTIITFLVTGVFGYALGMIQSIFYKMAEQTNINNSRLRLVSNHIKQRGLNTQLQFRVRKYIEYYLQFKQDEELDLDELMGQLNPKLKQEVQIAMYYRYLKHSKLFGTNFSDDLIKKLCFCVHEKTFAPEEVIIKKDELPNQLYIVLAGQVKSLILEKSIKRYQQGNLLCEREFFYQDVMQYNIVASSFVQVAYLNLSEFQSIIQNHRASFEQYRYAIDNTVFGQNTNLIICEACQSHHQFKNCPLVFFKKNNSKVLAAYHSNDLQNRQTFSRKKSKYKQQRTGIINGAYDHIIKMRTQLGVQVDQAFLNKIGYPGYEQLQQQQELSDDEDDKYQSPQARRQSFSQFNEHQHSLSQKSLSKDEKYNEYDIDKVQEYEFYYPHNNITKISKIVNKQQLLRRILDKISNKKNLFAGLVFRQVVQKII</sequence>
<protein>
    <recommendedName>
        <fullName evidence="8">Cyclic nucleotide-binding domain-containing protein</fullName>
    </recommendedName>
</protein>
<dbReference type="GO" id="GO:0042391">
    <property type="term" value="P:regulation of membrane potential"/>
    <property type="evidence" value="ECO:0007669"/>
    <property type="project" value="TreeGrafter"/>
</dbReference>
<evidence type="ECO:0000256" key="7">
    <source>
        <dbReference type="SAM" id="Phobius"/>
    </source>
</evidence>
<evidence type="ECO:0000313" key="10">
    <source>
        <dbReference type="Proteomes" id="UP000688137"/>
    </source>
</evidence>
<accession>A0A8S1KC32</accession>
<name>A0A8S1KC32_PARPR</name>
<feature type="domain" description="Cyclic nucleotide-binding" evidence="8">
    <location>
        <begin position="457"/>
        <end position="555"/>
    </location>
</feature>
<dbReference type="OMA" id="HEKTFAP"/>
<dbReference type="GO" id="GO:0005886">
    <property type="term" value="C:plasma membrane"/>
    <property type="evidence" value="ECO:0007669"/>
    <property type="project" value="TreeGrafter"/>
</dbReference>
<evidence type="ECO:0000256" key="2">
    <source>
        <dbReference type="ARBA" id="ARBA00022692"/>
    </source>
</evidence>
<keyword evidence="5" id="KW-0175">Coiled coil</keyword>
<proteinExistence type="predicted"/>
<dbReference type="PROSITE" id="PS50042">
    <property type="entry name" value="CNMP_BINDING_3"/>
    <property type="match status" value="1"/>
</dbReference>
<feature type="transmembrane region" description="Helical" evidence="7">
    <location>
        <begin position="351"/>
        <end position="371"/>
    </location>
</feature>
<feature type="coiled-coil region" evidence="5">
    <location>
        <begin position="11"/>
        <end position="38"/>
    </location>
</feature>
<dbReference type="InterPro" id="IPR050818">
    <property type="entry name" value="KCNH_animal-type"/>
</dbReference>
<feature type="transmembrane region" description="Helical" evidence="7">
    <location>
        <begin position="270"/>
        <end position="298"/>
    </location>
</feature>
<evidence type="ECO:0000256" key="6">
    <source>
        <dbReference type="SAM" id="MobiDB-lite"/>
    </source>
</evidence>
<evidence type="ECO:0000313" key="9">
    <source>
        <dbReference type="EMBL" id="CAD8052157.1"/>
    </source>
</evidence>
<feature type="transmembrane region" description="Helical" evidence="7">
    <location>
        <begin position="177"/>
        <end position="199"/>
    </location>
</feature>
<dbReference type="AlphaFoldDB" id="A0A8S1KC32"/>
<dbReference type="Pfam" id="PF00027">
    <property type="entry name" value="cNMP_binding"/>
    <property type="match status" value="1"/>
</dbReference>
<keyword evidence="2 7" id="KW-0812">Transmembrane</keyword>
<feature type="transmembrane region" description="Helical" evidence="7">
    <location>
        <begin position="319"/>
        <end position="339"/>
    </location>
</feature>
<feature type="region of interest" description="Disordered" evidence="6">
    <location>
        <begin position="673"/>
        <end position="711"/>
    </location>
</feature>
<dbReference type="Proteomes" id="UP000688137">
    <property type="component" value="Unassembled WGS sequence"/>
</dbReference>
<dbReference type="SMART" id="SM00100">
    <property type="entry name" value="cNMP"/>
    <property type="match status" value="1"/>
</dbReference>
<evidence type="ECO:0000256" key="3">
    <source>
        <dbReference type="ARBA" id="ARBA00022989"/>
    </source>
</evidence>
<dbReference type="EMBL" id="CAJJDM010000016">
    <property type="protein sequence ID" value="CAD8052157.1"/>
    <property type="molecule type" value="Genomic_DNA"/>
</dbReference>
<keyword evidence="3 7" id="KW-1133">Transmembrane helix</keyword>
<dbReference type="GO" id="GO:0005249">
    <property type="term" value="F:voltage-gated potassium channel activity"/>
    <property type="evidence" value="ECO:0007669"/>
    <property type="project" value="TreeGrafter"/>
</dbReference>
<gene>
    <name evidence="9" type="ORF">PPRIM_AZ9-3.1.T0190042</name>
</gene>
<dbReference type="Pfam" id="PF00520">
    <property type="entry name" value="Ion_trans"/>
    <property type="match status" value="1"/>
</dbReference>
<feature type="compositionally biased region" description="Polar residues" evidence="6">
    <location>
        <begin position="686"/>
        <end position="709"/>
    </location>
</feature>
<comment type="subcellular location">
    <subcellularLocation>
        <location evidence="1">Membrane</location>
        <topology evidence="1">Multi-pass membrane protein</topology>
    </subcellularLocation>
</comment>
<evidence type="ECO:0000256" key="1">
    <source>
        <dbReference type="ARBA" id="ARBA00004141"/>
    </source>
</evidence>
<dbReference type="PANTHER" id="PTHR10217:SF435">
    <property type="entry name" value="POTASSIUM VOLTAGE-GATED CHANNEL PROTEIN EAG"/>
    <property type="match status" value="1"/>
</dbReference>
<evidence type="ECO:0000256" key="5">
    <source>
        <dbReference type="SAM" id="Coils"/>
    </source>
</evidence>
<dbReference type="PANTHER" id="PTHR10217">
    <property type="entry name" value="VOLTAGE AND LIGAND GATED POTASSIUM CHANNEL"/>
    <property type="match status" value="1"/>
</dbReference>
<keyword evidence="10" id="KW-1185">Reference proteome</keyword>
<reference evidence="9" key="1">
    <citation type="submission" date="2021-01" db="EMBL/GenBank/DDBJ databases">
        <authorList>
            <consortium name="Genoscope - CEA"/>
            <person name="William W."/>
        </authorList>
    </citation>
    <scope>NUCLEOTIDE SEQUENCE</scope>
</reference>
<feature type="transmembrane region" description="Helical" evidence="7">
    <location>
        <begin position="220"/>
        <end position="240"/>
    </location>
</feature>
<organism evidence="9 10">
    <name type="scientific">Paramecium primaurelia</name>
    <dbReference type="NCBI Taxonomy" id="5886"/>
    <lineage>
        <taxon>Eukaryota</taxon>
        <taxon>Sar</taxon>
        <taxon>Alveolata</taxon>
        <taxon>Ciliophora</taxon>
        <taxon>Intramacronucleata</taxon>
        <taxon>Oligohymenophorea</taxon>
        <taxon>Peniculida</taxon>
        <taxon>Parameciidae</taxon>
        <taxon>Paramecium</taxon>
    </lineage>
</organism>
<comment type="caution">
    <text evidence="9">The sequence shown here is derived from an EMBL/GenBank/DDBJ whole genome shotgun (WGS) entry which is preliminary data.</text>
</comment>
<feature type="transmembrane region" description="Helical" evidence="7">
    <location>
        <begin position="139"/>
        <end position="157"/>
    </location>
</feature>